<feature type="region of interest" description="Disordered" evidence="1">
    <location>
        <begin position="1"/>
        <end position="26"/>
    </location>
</feature>
<keyword evidence="3" id="KW-1185">Reference proteome</keyword>
<evidence type="ECO:0000256" key="1">
    <source>
        <dbReference type="SAM" id="MobiDB-lite"/>
    </source>
</evidence>
<proteinExistence type="predicted"/>
<feature type="compositionally biased region" description="Polar residues" evidence="1">
    <location>
        <begin position="121"/>
        <end position="144"/>
    </location>
</feature>
<reference evidence="2 3" key="1">
    <citation type="journal article" date="2022" name="Nat. Ecol. Evol.">
        <title>A masculinizing supergene underlies an exaggerated male reproductive morph in a spider.</title>
        <authorList>
            <person name="Hendrickx F."/>
            <person name="De Corte Z."/>
            <person name="Sonet G."/>
            <person name="Van Belleghem S.M."/>
            <person name="Kostlbacher S."/>
            <person name="Vangestel C."/>
        </authorList>
    </citation>
    <scope>NUCLEOTIDE SEQUENCE [LARGE SCALE GENOMIC DNA]</scope>
    <source>
        <strain evidence="2">W744_W776</strain>
    </source>
</reference>
<dbReference type="Proteomes" id="UP000827092">
    <property type="component" value="Unassembled WGS sequence"/>
</dbReference>
<feature type="compositionally biased region" description="Polar residues" evidence="1">
    <location>
        <begin position="9"/>
        <end position="26"/>
    </location>
</feature>
<dbReference type="EMBL" id="JAFNEN010000043">
    <property type="protein sequence ID" value="KAG8198146.1"/>
    <property type="molecule type" value="Genomic_DNA"/>
</dbReference>
<gene>
    <name evidence="2" type="ORF">JTE90_006898</name>
</gene>
<feature type="compositionally biased region" description="Basic residues" evidence="1">
    <location>
        <begin position="103"/>
        <end position="112"/>
    </location>
</feature>
<accession>A0AAV6VRL4</accession>
<protein>
    <submittedName>
        <fullName evidence="2">Uncharacterized protein</fullName>
    </submittedName>
</protein>
<dbReference type="AlphaFoldDB" id="A0AAV6VRL4"/>
<name>A0AAV6VRL4_9ARAC</name>
<sequence length="237" mass="26619">MLRSDKNQKIPSDNSSRCTSTPAQRPSTITSFFNANAPTFSNYLPPFRSQTDPLPEPPQLWNRTENMATTNTANTVAERAYGVLRSRAKVAKGIQTDEGAVSNRKRCWRHRRGSSDKSRRNSGSENEQSRQEANSNVPSPNGTAMSVLRSALLPNVSFPRWTRTNKAPRDNAPSEEGNVFSSLVESYLVPLYASSVRRQLTWQAEARCRDSNREHFEAHCLGPTARMLRTVREYVSA</sequence>
<evidence type="ECO:0000313" key="2">
    <source>
        <dbReference type="EMBL" id="KAG8198146.1"/>
    </source>
</evidence>
<feature type="region of interest" description="Disordered" evidence="1">
    <location>
        <begin position="95"/>
        <end position="144"/>
    </location>
</feature>
<organism evidence="2 3">
    <name type="scientific">Oedothorax gibbosus</name>
    <dbReference type="NCBI Taxonomy" id="931172"/>
    <lineage>
        <taxon>Eukaryota</taxon>
        <taxon>Metazoa</taxon>
        <taxon>Ecdysozoa</taxon>
        <taxon>Arthropoda</taxon>
        <taxon>Chelicerata</taxon>
        <taxon>Arachnida</taxon>
        <taxon>Araneae</taxon>
        <taxon>Araneomorphae</taxon>
        <taxon>Entelegynae</taxon>
        <taxon>Araneoidea</taxon>
        <taxon>Linyphiidae</taxon>
        <taxon>Erigoninae</taxon>
        <taxon>Oedothorax</taxon>
    </lineage>
</organism>
<evidence type="ECO:0000313" key="3">
    <source>
        <dbReference type="Proteomes" id="UP000827092"/>
    </source>
</evidence>
<comment type="caution">
    <text evidence="2">The sequence shown here is derived from an EMBL/GenBank/DDBJ whole genome shotgun (WGS) entry which is preliminary data.</text>
</comment>